<keyword evidence="3" id="KW-1185">Reference proteome</keyword>
<dbReference type="Proteomes" id="UP001272052">
    <property type="component" value="Unassembled WGS sequence"/>
</dbReference>
<reference evidence="2 3" key="1">
    <citation type="submission" date="2023-06" db="EMBL/GenBank/DDBJ databases">
        <title>Genome sequence of Methanimicrococcus sp. At1.</title>
        <authorList>
            <person name="Protasov E."/>
            <person name="Platt K."/>
            <person name="Poehlein A."/>
            <person name="Daniel R."/>
            <person name="Brune A."/>
        </authorList>
    </citation>
    <scope>NUCLEOTIDE SEQUENCE [LARGE SCALE GENOMIC DNA]</scope>
    <source>
        <strain evidence="2 3">At1</strain>
    </source>
</reference>
<evidence type="ECO:0000256" key="1">
    <source>
        <dbReference type="SAM" id="MobiDB-lite"/>
    </source>
</evidence>
<organism evidence="2 3">
    <name type="scientific">Methanimicrococcus hacksteinii</name>
    <dbReference type="NCBI Taxonomy" id="3028293"/>
    <lineage>
        <taxon>Archaea</taxon>
        <taxon>Methanobacteriati</taxon>
        <taxon>Methanobacteriota</taxon>
        <taxon>Stenosarchaea group</taxon>
        <taxon>Methanomicrobia</taxon>
        <taxon>Methanosarcinales</taxon>
        <taxon>Methanosarcinaceae</taxon>
        <taxon>Methanimicrococcus</taxon>
    </lineage>
</organism>
<sequence length="92" mass="10768">MPGTLTQQRIQVPGYCAAATHRFTRTRVGNSFFKLIIFIQNTVHPHTRGEFTATADERCRKYERIDKKNIPEKHKFLRNKSGTNKTSRKYVE</sequence>
<evidence type="ECO:0000313" key="3">
    <source>
        <dbReference type="Proteomes" id="UP001272052"/>
    </source>
</evidence>
<dbReference type="EMBL" id="JAWDKC010000033">
    <property type="protein sequence ID" value="MDV0446119.1"/>
    <property type="molecule type" value="Genomic_DNA"/>
</dbReference>
<name>A0ABU3VRS9_9EURY</name>
<proteinExistence type="predicted"/>
<comment type="caution">
    <text evidence="2">The sequence shown here is derived from an EMBL/GenBank/DDBJ whole genome shotgun (WGS) entry which is preliminary data.</text>
</comment>
<evidence type="ECO:0000313" key="2">
    <source>
        <dbReference type="EMBL" id="MDV0446119.1"/>
    </source>
</evidence>
<accession>A0ABU3VRS9</accession>
<protein>
    <submittedName>
        <fullName evidence="2">Uncharacterized protein</fullName>
    </submittedName>
</protein>
<feature type="region of interest" description="Disordered" evidence="1">
    <location>
        <begin position="70"/>
        <end position="92"/>
    </location>
</feature>
<gene>
    <name evidence="2" type="ORF">MmiAt1_17340</name>
</gene>